<dbReference type="CDD" id="cd00063">
    <property type="entry name" value="FN3"/>
    <property type="match status" value="4"/>
</dbReference>
<feature type="domain" description="Fibronectin type-III" evidence="2">
    <location>
        <begin position="372"/>
        <end position="466"/>
    </location>
</feature>
<dbReference type="InterPro" id="IPR003961">
    <property type="entry name" value="FN3_dom"/>
</dbReference>
<dbReference type="EMBL" id="KN553009">
    <property type="protein sequence ID" value="KHJ90440.1"/>
    <property type="molecule type" value="Genomic_DNA"/>
</dbReference>
<keyword evidence="1" id="KW-0677">Repeat</keyword>
<evidence type="ECO:0000256" key="1">
    <source>
        <dbReference type="ARBA" id="ARBA00022737"/>
    </source>
</evidence>
<dbReference type="AlphaFoldDB" id="A0A0B1T4V6"/>
<evidence type="ECO:0000313" key="4">
    <source>
        <dbReference type="Proteomes" id="UP000053660"/>
    </source>
</evidence>
<evidence type="ECO:0000259" key="2">
    <source>
        <dbReference type="PROSITE" id="PS50853"/>
    </source>
</evidence>
<dbReference type="PANTHER" id="PTHR46708">
    <property type="entry name" value="TENASCIN"/>
    <property type="match status" value="1"/>
</dbReference>
<proteinExistence type="predicted"/>
<name>A0A0B1T4V6_OESDE</name>
<dbReference type="InterPro" id="IPR050991">
    <property type="entry name" value="ECM_Regulatory_Proteins"/>
</dbReference>
<dbReference type="PANTHER" id="PTHR46708:SF2">
    <property type="entry name" value="FIBRONECTIN TYPE-III DOMAIN-CONTAINING PROTEIN"/>
    <property type="match status" value="1"/>
</dbReference>
<organism evidence="3 4">
    <name type="scientific">Oesophagostomum dentatum</name>
    <name type="common">Nodular worm</name>
    <dbReference type="NCBI Taxonomy" id="61180"/>
    <lineage>
        <taxon>Eukaryota</taxon>
        <taxon>Metazoa</taxon>
        <taxon>Ecdysozoa</taxon>
        <taxon>Nematoda</taxon>
        <taxon>Chromadorea</taxon>
        <taxon>Rhabditida</taxon>
        <taxon>Rhabditina</taxon>
        <taxon>Rhabditomorpha</taxon>
        <taxon>Strongyloidea</taxon>
        <taxon>Strongylidae</taxon>
        <taxon>Oesophagostomum</taxon>
    </lineage>
</organism>
<dbReference type="Gene3D" id="2.60.40.10">
    <property type="entry name" value="Immunoglobulins"/>
    <property type="match status" value="4"/>
</dbReference>
<dbReference type="SMART" id="SM00060">
    <property type="entry name" value="FN3"/>
    <property type="match status" value="4"/>
</dbReference>
<feature type="domain" description="Fibronectin type-III" evidence="2">
    <location>
        <begin position="266"/>
        <end position="363"/>
    </location>
</feature>
<dbReference type="OrthoDB" id="5783564at2759"/>
<feature type="non-terminal residue" evidence="3">
    <location>
        <position position="1"/>
    </location>
</feature>
<accession>A0A0B1T4V6</accession>
<sequence>LRKIHLPSKVRGTHIEISIEQISDDLTAPRHLEVTHEGQYSLAIKWDAPECGSIGEYQVELIGEESPFDVHRQTVTQPSVSVTNLLPATSYTVKIRAVDRQRRIGPWNADLLQAKTQGNPVPVSNGIRLVYKTDSDLRISWDPIDDERAQHYEVMAVEVLPESRRVERARVPPYVSGHTLSGLLPETKYIIGVVAFVDHEPKQASTLKFHRGCTTFKLVSLGLQLGSRDSSFSFDGDGKLARETTGYSRCPAQGTFQPPVLLSDNLPTPSQIIDDGSRHFTVRWRLPSASRAIEKFVVEYKLPNETAWRNTDITTVEKGVNEFSIVLPNMADTSLYTVRIVAIGSNEEVITRTEEVTVGAAAANACFGPAGVPEDVALDSAEATTLRFTWTKPDCDESVAPIDGYEYLIHETDQAPPHSGASYIGGTAVAIPDLRPSTKYSFRVRSRNANGHSPWSETIHVATEAEGISIVDSKHLTITNLKAEVWPRQKRQAKQSITDEGNVYKVRVVLSPPDVYLVWTPLPEHTNRIAYFKVAYKERAGTRWVRIVGRPDEFTCPPGIADRGDFCYRLQHFFFGVHYITRISYNLTSGAVLDDGSTLHFSLLQLAGVEEQPRFQLSISQPRIEQQGPLNVAYWSTTGDTSQLLGYQVDIRRDGDRDWHEQGAVVRSEPSQVHFRQSLGAVPVATYYLRVRALDSSMSTVATSPSTSFSVSCQRKYLEL</sequence>
<dbReference type="PROSITE" id="PS50853">
    <property type="entry name" value="FN3"/>
    <property type="match status" value="4"/>
</dbReference>
<feature type="domain" description="Fibronectin type-III" evidence="2">
    <location>
        <begin position="122"/>
        <end position="217"/>
    </location>
</feature>
<reference evidence="3 4" key="1">
    <citation type="submission" date="2014-03" db="EMBL/GenBank/DDBJ databases">
        <title>Draft genome of the hookworm Oesophagostomum dentatum.</title>
        <authorList>
            <person name="Mitreva M."/>
        </authorList>
    </citation>
    <scope>NUCLEOTIDE SEQUENCE [LARGE SCALE GENOMIC DNA]</scope>
    <source>
        <strain evidence="3 4">OD-Hann</strain>
    </source>
</reference>
<keyword evidence="4" id="KW-1185">Reference proteome</keyword>
<feature type="domain" description="Fibronectin type-III" evidence="2">
    <location>
        <begin position="28"/>
        <end position="119"/>
    </location>
</feature>
<gene>
    <name evidence="3" type="ORF">OESDEN_09717</name>
</gene>
<dbReference type="InterPro" id="IPR013783">
    <property type="entry name" value="Ig-like_fold"/>
</dbReference>
<dbReference type="Pfam" id="PF00041">
    <property type="entry name" value="fn3"/>
    <property type="match status" value="2"/>
</dbReference>
<dbReference type="InterPro" id="IPR036116">
    <property type="entry name" value="FN3_sf"/>
</dbReference>
<dbReference type="SUPFAM" id="SSF49265">
    <property type="entry name" value="Fibronectin type III"/>
    <property type="match status" value="3"/>
</dbReference>
<dbReference type="Proteomes" id="UP000053660">
    <property type="component" value="Unassembled WGS sequence"/>
</dbReference>
<evidence type="ECO:0000313" key="3">
    <source>
        <dbReference type="EMBL" id="KHJ90440.1"/>
    </source>
</evidence>
<protein>
    <submittedName>
        <fullName evidence="3">Fibronectin type III domain protein</fullName>
    </submittedName>
</protein>